<evidence type="ECO:0000256" key="3">
    <source>
        <dbReference type="ARBA" id="ARBA00022763"/>
    </source>
</evidence>
<dbReference type="InterPro" id="IPR038973">
    <property type="entry name" value="MutL/Mlh/Pms-like"/>
</dbReference>
<dbReference type="InterPro" id="IPR014721">
    <property type="entry name" value="Ribsml_uS5_D2-typ_fold_subgr"/>
</dbReference>
<dbReference type="PANTHER" id="PTHR10073:SF12">
    <property type="entry name" value="DNA MISMATCH REPAIR PROTEIN MLH1"/>
    <property type="match status" value="1"/>
</dbReference>
<evidence type="ECO:0000256" key="5">
    <source>
        <dbReference type="HAMAP-Rule" id="MF_00149"/>
    </source>
</evidence>
<evidence type="ECO:0000313" key="10">
    <source>
        <dbReference type="Proteomes" id="UP000319342"/>
    </source>
</evidence>
<dbReference type="SUPFAM" id="SSF118116">
    <property type="entry name" value="DNA mismatch repair protein MutL"/>
    <property type="match status" value="1"/>
</dbReference>
<dbReference type="CDD" id="cd16926">
    <property type="entry name" value="HATPase_MutL-MLH-PMS-like"/>
    <property type="match status" value="1"/>
</dbReference>
<dbReference type="GO" id="GO:0005524">
    <property type="term" value="F:ATP binding"/>
    <property type="evidence" value="ECO:0007669"/>
    <property type="project" value="InterPro"/>
</dbReference>
<evidence type="ECO:0000259" key="8">
    <source>
        <dbReference type="SMART" id="SM01340"/>
    </source>
</evidence>
<accession>A0A518D1J2</accession>
<comment type="function">
    <text evidence="5">This protein is involved in the repair of mismatches in DNA. It is required for dam-dependent methyl-directed DNA mismatch repair. May act as a 'molecular matchmaker', a protein that promotes the formation of a stable complex between two or more DNA-binding proteins in an ATP-dependent manner without itself being part of a final effector complex.</text>
</comment>
<dbReference type="InterPro" id="IPR020568">
    <property type="entry name" value="Ribosomal_Su5_D2-typ_SF"/>
</dbReference>
<feature type="region of interest" description="Disordered" evidence="6">
    <location>
        <begin position="370"/>
        <end position="411"/>
    </location>
</feature>
<dbReference type="SMART" id="SM01340">
    <property type="entry name" value="DNA_mis_repair"/>
    <property type="match status" value="1"/>
</dbReference>
<dbReference type="InterPro" id="IPR014790">
    <property type="entry name" value="MutL_C"/>
</dbReference>
<dbReference type="Gene3D" id="3.30.230.10">
    <property type="match status" value="1"/>
</dbReference>
<dbReference type="InterPro" id="IPR036890">
    <property type="entry name" value="HATPase_C_sf"/>
</dbReference>
<protein>
    <recommendedName>
        <fullName evidence="2 5">DNA mismatch repair protein MutL</fullName>
    </recommendedName>
</protein>
<dbReference type="SUPFAM" id="SSF54211">
    <property type="entry name" value="Ribosomal protein S5 domain 2-like"/>
    <property type="match status" value="1"/>
</dbReference>
<feature type="domain" description="DNA mismatch repair protein S5" evidence="8">
    <location>
        <begin position="210"/>
        <end position="328"/>
    </location>
</feature>
<keyword evidence="3 5" id="KW-0227">DNA damage</keyword>
<feature type="domain" description="MutL C-terminal dimerisation" evidence="7">
    <location>
        <begin position="421"/>
        <end position="564"/>
    </location>
</feature>
<dbReference type="InterPro" id="IPR002099">
    <property type="entry name" value="MutL/Mlh/PMS"/>
</dbReference>
<dbReference type="Pfam" id="PF01119">
    <property type="entry name" value="DNA_mis_repair"/>
    <property type="match status" value="1"/>
</dbReference>
<dbReference type="InterPro" id="IPR042120">
    <property type="entry name" value="MutL_C_dimsub"/>
</dbReference>
<reference evidence="9 10" key="1">
    <citation type="submission" date="2019-02" db="EMBL/GenBank/DDBJ databases">
        <title>Deep-cultivation of Planctomycetes and their phenomic and genomic characterization uncovers novel biology.</title>
        <authorList>
            <person name="Wiegand S."/>
            <person name="Jogler M."/>
            <person name="Boedeker C."/>
            <person name="Pinto D."/>
            <person name="Vollmers J."/>
            <person name="Rivas-Marin E."/>
            <person name="Kohn T."/>
            <person name="Peeters S.H."/>
            <person name="Heuer A."/>
            <person name="Rast P."/>
            <person name="Oberbeckmann S."/>
            <person name="Bunk B."/>
            <person name="Jeske O."/>
            <person name="Meyerdierks A."/>
            <person name="Storesund J.E."/>
            <person name="Kallscheuer N."/>
            <person name="Luecker S."/>
            <person name="Lage O.M."/>
            <person name="Pohl T."/>
            <person name="Merkel B.J."/>
            <person name="Hornburger P."/>
            <person name="Mueller R.-W."/>
            <person name="Bruemmer F."/>
            <person name="Labrenz M."/>
            <person name="Spormann A.M."/>
            <person name="Op den Camp H."/>
            <person name="Overmann J."/>
            <person name="Amann R."/>
            <person name="Jetten M.S.M."/>
            <person name="Mascher T."/>
            <person name="Medema M.H."/>
            <person name="Devos D.P."/>
            <person name="Kaster A.-K."/>
            <person name="Ovreas L."/>
            <person name="Rohde M."/>
            <person name="Galperin M.Y."/>
            <person name="Jogler C."/>
        </authorList>
    </citation>
    <scope>NUCLEOTIDE SEQUENCE [LARGE SCALE GENOMIC DNA]</scope>
    <source>
        <strain evidence="9 10">Pla163</strain>
    </source>
</reference>
<dbReference type="SMART" id="SM00853">
    <property type="entry name" value="MutL_C"/>
    <property type="match status" value="1"/>
</dbReference>
<dbReference type="Gene3D" id="3.30.1540.20">
    <property type="entry name" value="MutL, C-terminal domain, dimerisation subdomain"/>
    <property type="match status" value="1"/>
</dbReference>
<dbReference type="GO" id="GO:0032300">
    <property type="term" value="C:mismatch repair complex"/>
    <property type="evidence" value="ECO:0007669"/>
    <property type="project" value="InterPro"/>
</dbReference>
<dbReference type="GO" id="GO:0016887">
    <property type="term" value="F:ATP hydrolysis activity"/>
    <property type="evidence" value="ECO:0007669"/>
    <property type="project" value="InterPro"/>
</dbReference>
<dbReference type="SUPFAM" id="SSF55874">
    <property type="entry name" value="ATPase domain of HSP90 chaperone/DNA topoisomerase II/histidine kinase"/>
    <property type="match status" value="1"/>
</dbReference>
<dbReference type="Pfam" id="PF08676">
    <property type="entry name" value="MutL_C"/>
    <property type="match status" value="1"/>
</dbReference>
<proteinExistence type="inferred from homology"/>
<evidence type="ECO:0000313" key="9">
    <source>
        <dbReference type="EMBL" id="QDU85342.1"/>
    </source>
</evidence>
<evidence type="ECO:0000256" key="6">
    <source>
        <dbReference type="SAM" id="MobiDB-lite"/>
    </source>
</evidence>
<dbReference type="InterPro" id="IPR020667">
    <property type="entry name" value="DNA_mismatch_repair_MutL"/>
</dbReference>
<evidence type="ECO:0000256" key="4">
    <source>
        <dbReference type="ARBA" id="ARBA00023204"/>
    </source>
</evidence>
<dbReference type="PANTHER" id="PTHR10073">
    <property type="entry name" value="DNA MISMATCH REPAIR PROTEIN MLH, PMS, MUTL"/>
    <property type="match status" value="1"/>
</dbReference>
<dbReference type="Pfam" id="PF13589">
    <property type="entry name" value="HATPase_c_3"/>
    <property type="match status" value="1"/>
</dbReference>
<gene>
    <name evidence="5 9" type="primary">mutL</name>
    <name evidence="9" type="ORF">Pla163_24700</name>
</gene>
<name>A0A518D1J2_9BACT</name>
<keyword evidence="10" id="KW-1185">Reference proteome</keyword>
<dbReference type="InterPro" id="IPR013507">
    <property type="entry name" value="DNA_mismatch_S5_2-like"/>
</dbReference>
<dbReference type="HAMAP" id="MF_00149">
    <property type="entry name" value="DNA_mis_repair"/>
    <property type="match status" value="1"/>
</dbReference>
<dbReference type="FunFam" id="3.30.565.10:FF:000003">
    <property type="entry name" value="DNA mismatch repair endonuclease MutL"/>
    <property type="match status" value="1"/>
</dbReference>
<evidence type="ECO:0000256" key="2">
    <source>
        <dbReference type="ARBA" id="ARBA00021975"/>
    </source>
</evidence>
<keyword evidence="4 5" id="KW-0234">DNA repair</keyword>
<dbReference type="NCBIfam" id="TIGR00585">
    <property type="entry name" value="mutl"/>
    <property type="match status" value="1"/>
</dbReference>
<evidence type="ECO:0000256" key="1">
    <source>
        <dbReference type="ARBA" id="ARBA00006082"/>
    </source>
</evidence>
<dbReference type="GO" id="GO:0030983">
    <property type="term" value="F:mismatched DNA binding"/>
    <property type="evidence" value="ECO:0007669"/>
    <property type="project" value="InterPro"/>
</dbReference>
<dbReference type="Proteomes" id="UP000319342">
    <property type="component" value="Chromosome"/>
</dbReference>
<dbReference type="AlphaFoldDB" id="A0A518D1J2"/>
<sequence length="607" mass="67545">MTTRIRELPELVKNQIAAGEVVERPSSALKELVENSLDAGATQVRVDLEEGGTKLVRIVDDGCGMGPEDLEMCFRPHATSKLHELEDLDHIASLGFRGEAMASIGSVARVRVLTRPADSATGWCIENEGGRISAVREAGCPKGTTIEVRDLFFNTPARRRFLKTERTELSRCLDLLQRLALAQLGVGFVATHGDRRLYDVDADMDLRARVRRTFGAELADALVDVEVQHGTLGMRGLVAPPRFSRRDASRQMWFLNGRPLRDKLLSRVLKEGYRGFLEEGRQPAAFLALEMDPALVDVNVHPTKSEVRFRDERALFGWLVPRLREAVARTDIATPGESLLHRVERRGDWRPASGAPDPNQAWLPAGERPYELRPSAPRAESDDFARDNPFGSTSGYDVPTPRGAPASNDEAWRARDRFDGPFLQIDRTYLVRALPDGFEIVDQHALHERVTLEGLRDQLREGAVEVQRLLVPEVVELARDEVKLVESELEGLARLGIELSIFGPTTVAVQGLPALLRNPDAVGVVRDVVGFLSMHGELPQAEDVVEEVLHRTACRSSIMAGDALEQDQIRALLERAEVLENSQTCPHARPTRVKFTLADLEKAFHRR</sequence>
<dbReference type="GO" id="GO:0006298">
    <property type="term" value="P:mismatch repair"/>
    <property type="evidence" value="ECO:0007669"/>
    <property type="project" value="UniProtKB-UniRule"/>
</dbReference>
<dbReference type="GO" id="GO:0140664">
    <property type="term" value="F:ATP-dependent DNA damage sensor activity"/>
    <property type="evidence" value="ECO:0007669"/>
    <property type="project" value="InterPro"/>
</dbReference>
<dbReference type="InterPro" id="IPR037198">
    <property type="entry name" value="MutL_C_sf"/>
</dbReference>
<comment type="similarity">
    <text evidence="1 5">Belongs to the DNA mismatch repair MutL/HexB family.</text>
</comment>
<dbReference type="CDD" id="cd00782">
    <property type="entry name" value="MutL_Trans"/>
    <property type="match status" value="1"/>
</dbReference>
<evidence type="ECO:0000259" key="7">
    <source>
        <dbReference type="SMART" id="SM00853"/>
    </source>
</evidence>
<dbReference type="InterPro" id="IPR042121">
    <property type="entry name" value="MutL_C_regsub"/>
</dbReference>
<dbReference type="Gene3D" id="3.30.1370.100">
    <property type="entry name" value="MutL, C-terminal domain, regulatory subdomain"/>
    <property type="match status" value="1"/>
</dbReference>
<dbReference type="RefSeq" id="WP_419185866.1">
    <property type="nucleotide sequence ID" value="NZ_CP036290.1"/>
</dbReference>
<organism evidence="9 10">
    <name type="scientific">Rohdeia mirabilis</name>
    <dbReference type="NCBI Taxonomy" id="2528008"/>
    <lineage>
        <taxon>Bacteria</taxon>
        <taxon>Pseudomonadati</taxon>
        <taxon>Planctomycetota</taxon>
        <taxon>Planctomycetia</taxon>
        <taxon>Planctomycetia incertae sedis</taxon>
        <taxon>Rohdeia</taxon>
    </lineage>
</organism>
<dbReference type="EMBL" id="CP036290">
    <property type="protein sequence ID" value="QDU85342.1"/>
    <property type="molecule type" value="Genomic_DNA"/>
</dbReference>
<dbReference type="Gene3D" id="3.30.565.10">
    <property type="entry name" value="Histidine kinase-like ATPase, C-terminal domain"/>
    <property type="match status" value="1"/>
</dbReference>